<dbReference type="RefSeq" id="WP_107651522.1">
    <property type="nucleotide sequence ID" value="NZ_PZJX01000043.1"/>
</dbReference>
<keyword evidence="5" id="KW-0274">FAD</keyword>
<evidence type="ECO:0000313" key="10">
    <source>
        <dbReference type="Proteomes" id="UP000240259"/>
    </source>
</evidence>
<keyword evidence="7" id="KW-0503">Monooxygenase</keyword>
<proteinExistence type="inferred from homology"/>
<evidence type="ECO:0000256" key="5">
    <source>
        <dbReference type="ARBA" id="ARBA00022827"/>
    </source>
</evidence>
<name>A0A2T4IQT7_9HYPH</name>
<comment type="caution">
    <text evidence="9">The sequence shown here is derived from an EMBL/GenBank/DDBJ whole genome shotgun (WGS) entry which is preliminary data.</text>
</comment>
<evidence type="ECO:0000259" key="8">
    <source>
        <dbReference type="Pfam" id="PF01494"/>
    </source>
</evidence>
<gene>
    <name evidence="9" type="ORF">C9427_23825</name>
</gene>
<evidence type="ECO:0000256" key="1">
    <source>
        <dbReference type="ARBA" id="ARBA00001974"/>
    </source>
</evidence>
<dbReference type="NCBIfam" id="TIGR01988">
    <property type="entry name" value="Ubi-OHases"/>
    <property type="match status" value="1"/>
</dbReference>
<dbReference type="AlphaFoldDB" id="A0A2T4IQT7"/>
<evidence type="ECO:0000256" key="3">
    <source>
        <dbReference type="ARBA" id="ARBA00005349"/>
    </source>
</evidence>
<evidence type="ECO:0000256" key="4">
    <source>
        <dbReference type="ARBA" id="ARBA00022630"/>
    </source>
</evidence>
<dbReference type="GO" id="GO:0016705">
    <property type="term" value="F:oxidoreductase activity, acting on paired donors, with incorporation or reduction of molecular oxygen"/>
    <property type="evidence" value="ECO:0007669"/>
    <property type="project" value="InterPro"/>
</dbReference>
<dbReference type="PANTHER" id="PTHR43876">
    <property type="entry name" value="UBIQUINONE BIOSYNTHESIS MONOOXYGENASE COQ6, MITOCHONDRIAL"/>
    <property type="match status" value="1"/>
</dbReference>
<dbReference type="SUPFAM" id="SSF51905">
    <property type="entry name" value="FAD/NAD(P)-binding domain"/>
    <property type="match status" value="1"/>
</dbReference>
<dbReference type="GO" id="GO:0110142">
    <property type="term" value="C:ubiquinone biosynthesis complex"/>
    <property type="evidence" value="ECO:0007669"/>
    <property type="project" value="UniProtKB-ARBA"/>
</dbReference>
<dbReference type="Gene3D" id="3.50.50.60">
    <property type="entry name" value="FAD/NAD(P)-binding domain"/>
    <property type="match status" value="2"/>
</dbReference>
<dbReference type="PRINTS" id="PR00420">
    <property type="entry name" value="RNGMNOXGNASE"/>
</dbReference>
<dbReference type="PROSITE" id="PS01304">
    <property type="entry name" value="UBIH"/>
    <property type="match status" value="1"/>
</dbReference>
<dbReference type="InterPro" id="IPR051205">
    <property type="entry name" value="UbiH/COQ6_monooxygenase"/>
</dbReference>
<feature type="domain" description="FAD-binding" evidence="8">
    <location>
        <begin position="12"/>
        <end position="329"/>
    </location>
</feature>
<dbReference type="GO" id="GO:0006744">
    <property type="term" value="P:ubiquinone biosynthetic process"/>
    <property type="evidence" value="ECO:0007669"/>
    <property type="project" value="UniProtKB-UniPathway"/>
</dbReference>
<accession>A0A2T4IQT7</accession>
<keyword evidence="6" id="KW-0560">Oxidoreductase</keyword>
<dbReference type="UniPathway" id="UPA00232"/>
<evidence type="ECO:0000313" key="9">
    <source>
        <dbReference type="EMBL" id="PTE08007.1"/>
    </source>
</evidence>
<dbReference type="InterPro" id="IPR018168">
    <property type="entry name" value="Ubi_Hdrlase_CS"/>
</dbReference>
<dbReference type="FunFam" id="3.50.50.60:FF:000021">
    <property type="entry name" value="Ubiquinone biosynthesis monooxygenase COQ6"/>
    <property type="match status" value="1"/>
</dbReference>
<reference evidence="9 10" key="1">
    <citation type="submission" date="2018-03" db="EMBL/GenBank/DDBJ databases">
        <title>Genome sequence of the symbiotic type strain Mesorhizobium helmanticense CSLC115NT isolated from Lotus corniculatus nodules.</title>
        <authorList>
            <person name="Sannazzaro A.I."/>
            <person name="Torres Tejerizo G.A."/>
            <person name="Dip D."/>
            <person name="Caballero M."/>
            <person name="Pistorio M."/>
            <person name="Estrella M.J."/>
        </authorList>
    </citation>
    <scope>NUCLEOTIDE SEQUENCE [LARGE SCALE GENOMIC DNA]</scope>
    <source>
        <strain evidence="9 10">CSLC115N</strain>
    </source>
</reference>
<keyword evidence="10" id="KW-1185">Reference proteome</keyword>
<dbReference type="PANTHER" id="PTHR43876:SF7">
    <property type="entry name" value="UBIQUINONE BIOSYNTHESIS MONOOXYGENASE COQ6, MITOCHONDRIAL"/>
    <property type="match status" value="1"/>
</dbReference>
<evidence type="ECO:0000256" key="7">
    <source>
        <dbReference type="ARBA" id="ARBA00023033"/>
    </source>
</evidence>
<evidence type="ECO:0000256" key="2">
    <source>
        <dbReference type="ARBA" id="ARBA00004749"/>
    </source>
</evidence>
<dbReference type="InterPro" id="IPR002938">
    <property type="entry name" value="FAD-bd"/>
</dbReference>
<comment type="cofactor">
    <cofactor evidence="1">
        <name>FAD</name>
        <dbReference type="ChEBI" id="CHEBI:57692"/>
    </cofactor>
</comment>
<dbReference type="OrthoDB" id="9796623at2"/>
<dbReference type="GO" id="GO:0004497">
    <property type="term" value="F:monooxygenase activity"/>
    <property type="evidence" value="ECO:0007669"/>
    <property type="project" value="UniProtKB-KW"/>
</dbReference>
<comment type="similarity">
    <text evidence="3">Belongs to the UbiH/COQ6 family.</text>
</comment>
<dbReference type="Pfam" id="PF01494">
    <property type="entry name" value="FAD_binding_3"/>
    <property type="match status" value="1"/>
</dbReference>
<organism evidence="9 10">
    <name type="scientific">Mesorhizobium helmanticense</name>
    <dbReference type="NCBI Taxonomy" id="1776423"/>
    <lineage>
        <taxon>Bacteria</taxon>
        <taxon>Pseudomonadati</taxon>
        <taxon>Pseudomonadota</taxon>
        <taxon>Alphaproteobacteria</taxon>
        <taxon>Hyphomicrobiales</taxon>
        <taxon>Phyllobacteriaceae</taxon>
        <taxon>Mesorhizobium</taxon>
    </lineage>
</organism>
<dbReference type="InterPro" id="IPR036188">
    <property type="entry name" value="FAD/NAD-bd_sf"/>
</dbReference>
<keyword evidence="4" id="KW-0285">Flavoprotein</keyword>
<comment type="pathway">
    <text evidence="2">Cofactor biosynthesis; ubiquinone biosynthesis.</text>
</comment>
<dbReference type="Proteomes" id="UP000240259">
    <property type="component" value="Unassembled WGS sequence"/>
</dbReference>
<sequence length="417" mass="44493">MVDRKANAKNSLDVLVAGAGYVGLAAAVSLKQARPSLAIAVVDAAPAGAWQKDRRASAIAAAACRMLDQLGVWAKIAPEAQAITEMIVTDSRTADPVRPVFLTFDGEVAPGEPFAHMVANRDLNGALRGSAEKLGIDIIEGVAVSAFDPSGAGVTVHLADGAMLKARLLIAADGVNSKLRDMAGIKTVKWEYGQSGIVCTVAHERPHNGRAEEHFLPAGPFATLPLKPGKDGNRSSIVWAERTEDAQKLVDGDDLVFEHELELRFGLKLGEIRVADKPRAWPLGLTLARAFAAPRIALVGDAAHGIHPIAGQGLNLGFKDVAALAEVVVEADRLGQDIGALDVLERYQQWRRFDTVQMGVTTDVLNRLFSNDIGPLRAVRDIGLGLVERMPRLKDFFIRQASGLSGDTPRLLKGEAI</sequence>
<protein>
    <submittedName>
        <fullName evidence="9">Ubiquinone biosynthesis hydroxylase</fullName>
    </submittedName>
</protein>
<evidence type="ECO:0000256" key="6">
    <source>
        <dbReference type="ARBA" id="ARBA00023002"/>
    </source>
</evidence>
<keyword evidence="9" id="KW-0830">Ubiquinone</keyword>
<dbReference type="GO" id="GO:0071949">
    <property type="term" value="F:FAD binding"/>
    <property type="evidence" value="ECO:0007669"/>
    <property type="project" value="InterPro"/>
</dbReference>
<dbReference type="InterPro" id="IPR010971">
    <property type="entry name" value="UbiH/COQ6"/>
</dbReference>
<dbReference type="NCBIfam" id="NF005599">
    <property type="entry name" value="PRK07333.1"/>
    <property type="match status" value="1"/>
</dbReference>
<dbReference type="EMBL" id="PZJX01000043">
    <property type="protein sequence ID" value="PTE08007.1"/>
    <property type="molecule type" value="Genomic_DNA"/>
</dbReference>